<dbReference type="AlphaFoldDB" id="A0ABD1B864"/>
<dbReference type="InterPro" id="IPR039539">
    <property type="entry name" value="Ras_GTPase_bind_prot"/>
</dbReference>
<evidence type="ECO:0000259" key="4">
    <source>
        <dbReference type="PROSITE" id="PS50102"/>
    </source>
</evidence>
<dbReference type="InterPro" id="IPR035979">
    <property type="entry name" value="RBD_domain_sf"/>
</dbReference>
<keyword evidence="2" id="KW-0175">Coiled coil</keyword>
<dbReference type="EMBL" id="JBANAX010000379">
    <property type="protein sequence ID" value="KAL1211944.1"/>
    <property type="molecule type" value="Genomic_DNA"/>
</dbReference>
<dbReference type="CDD" id="cd00590">
    <property type="entry name" value="RRM_SF"/>
    <property type="match status" value="1"/>
</dbReference>
<keyword evidence="1" id="KW-0694">RNA-binding</keyword>
<dbReference type="Gene3D" id="3.30.70.330">
    <property type="match status" value="1"/>
</dbReference>
<dbReference type="PANTHER" id="PTHR10693">
    <property type="entry name" value="RAS GTPASE-ACTIVATING PROTEIN-BINDING PROTEIN"/>
    <property type="match status" value="1"/>
</dbReference>
<dbReference type="SUPFAM" id="SSF54928">
    <property type="entry name" value="RNA-binding domain, RBD"/>
    <property type="match status" value="1"/>
</dbReference>
<comment type="caution">
    <text evidence="5">The sequence shown here is derived from an EMBL/GenBank/DDBJ whole genome shotgun (WGS) entry which is preliminary data.</text>
</comment>
<evidence type="ECO:0000313" key="5">
    <source>
        <dbReference type="EMBL" id="KAL1211944.1"/>
    </source>
</evidence>
<dbReference type="InterPro" id="IPR000504">
    <property type="entry name" value="RRM_dom"/>
</dbReference>
<feature type="region of interest" description="Disordered" evidence="3">
    <location>
        <begin position="39"/>
        <end position="72"/>
    </location>
</feature>
<feature type="region of interest" description="Disordered" evidence="3">
    <location>
        <begin position="1"/>
        <end position="25"/>
    </location>
</feature>
<gene>
    <name evidence="5" type="ORF">V5N11_023919</name>
</gene>
<feature type="compositionally biased region" description="Polar residues" evidence="3">
    <location>
        <begin position="63"/>
        <end position="72"/>
    </location>
</feature>
<name>A0ABD1B864_CARAN</name>
<feature type="compositionally biased region" description="Polar residues" evidence="3">
    <location>
        <begin position="10"/>
        <end position="19"/>
    </location>
</feature>
<evidence type="ECO:0000256" key="2">
    <source>
        <dbReference type="SAM" id="Coils"/>
    </source>
</evidence>
<evidence type="ECO:0000313" key="6">
    <source>
        <dbReference type="Proteomes" id="UP001558713"/>
    </source>
</evidence>
<dbReference type="InterPro" id="IPR012677">
    <property type="entry name" value="Nucleotide-bd_a/b_plait_sf"/>
</dbReference>
<evidence type="ECO:0000256" key="3">
    <source>
        <dbReference type="SAM" id="MobiDB-lite"/>
    </source>
</evidence>
<reference evidence="5 6" key="1">
    <citation type="submission" date="2024-04" db="EMBL/GenBank/DDBJ databases">
        <title>Genome assembly C_amara_ONT_v2.</title>
        <authorList>
            <person name="Yant L."/>
            <person name="Moore C."/>
            <person name="Slenker M."/>
        </authorList>
    </citation>
    <scope>NUCLEOTIDE SEQUENCE [LARGE SCALE GENOMIC DNA]</scope>
    <source>
        <tissue evidence="5">Leaf</tissue>
    </source>
</reference>
<dbReference type="GO" id="GO:0003723">
    <property type="term" value="F:RNA binding"/>
    <property type="evidence" value="ECO:0007669"/>
    <property type="project" value="UniProtKB-UniRule"/>
</dbReference>
<organism evidence="5 6">
    <name type="scientific">Cardamine amara subsp. amara</name>
    <dbReference type="NCBI Taxonomy" id="228776"/>
    <lineage>
        <taxon>Eukaryota</taxon>
        <taxon>Viridiplantae</taxon>
        <taxon>Streptophyta</taxon>
        <taxon>Embryophyta</taxon>
        <taxon>Tracheophyta</taxon>
        <taxon>Spermatophyta</taxon>
        <taxon>Magnoliopsida</taxon>
        <taxon>eudicotyledons</taxon>
        <taxon>Gunneridae</taxon>
        <taxon>Pentapetalae</taxon>
        <taxon>rosids</taxon>
        <taxon>malvids</taxon>
        <taxon>Brassicales</taxon>
        <taxon>Brassicaceae</taxon>
        <taxon>Cardamineae</taxon>
        <taxon>Cardamine</taxon>
    </lineage>
</organism>
<dbReference type="PROSITE" id="PS50102">
    <property type="entry name" value="RRM"/>
    <property type="match status" value="1"/>
</dbReference>
<protein>
    <submittedName>
        <fullName evidence="5">Nuclear transport factor 2</fullName>
    </submittedName>
</protein>
<feature type="domain" description="RRM" evidence="4">
    <location>
        <begin position="75"/>
        <end position="151"/>
    </location>
</feature>
<dbReference type="Proteomes" id="UP001558713">
    <property type="component" value="Unassembled WGS sequence"/>
</dbReference>
<dbReference type="SMART" id="SM00360">
    <property type="entry name" value="RRM"/>
    <property type="match status" value="1"/>
</dbReference>
<dbReference type="PANTHER" id="PTHR10693:SF49">
    <property type="entry name" value="NUCLEAR TRANSPORT FACTOR 2 (NTF2) FAMILY PROTEIN WITH RNA BINDING (RRM-RBD-RNP MOTIFS) DOMAIN-CONTAINING PROTEIN"/>
    <property type="match status" value="1"/>
</dbReference>
<dbReference type="Pfam" id="PF00076">
    <property type="entry name" value="RRM_1"/>
    <property type="match status" value="1"/>
</dbReference>
<feature type="coiled-coil region" evidence="2">
    <location>
        <begin position="146"/>
        <end position="173"/>
    </location>
</feature>
<evidence type="ECO:0000256" key="1">
    <source>
        <dbReference type="PROSITE-ProRule" id="PRU00176"/>
    </source>
</evidence>
<sequence>MFQKRMKLQYESQRVSQPNDGLEDVPKISDASVVTKAIPIGQGQHASSSDHSPEIKTDAVDDNGNNQESQASTECSVFVKRLPPHVTKDMIENAFKKFGRVKRGGIEIRHPDFDYYYAFVEFEEASAAKRAIKASTVWVGGRKVLVKKKLNTVKTYQEQMKINEEEERQYNQNRYGSEQVRGTGAFNFWEWKKKIDERMKTQEQARRLQRQEEEEKSRN</sequence>
<accession>A0ABD1B864</accession>
<keyword evidence="6" id="KW-1185">Reference proteome</keyword>
<proteinExistence type="predicted"/>